<dbReference type="AlphaFoldDB" id="A0A7C3CFW7"/>
<organism evidence="2">
    <name type="scientific">Thermosulfurimonas dismutans</name>
    <dbReference type="NCBI Taxonomy" id="999894"/>
    <lineage>
        <taxon>Bacteria</taxon>
        <taxon>Pseudomonadati</taxon>
        <taxon>Thermodesulfobacteriota</taxon>
        <taxon>Thermodesulfobacteria</taxon>
        <taxon>Thermodesulfobacteriales</taxon>
        <taxon>Thermodesulfobacteriaceae</taxon>
        <taxon>Thermosulfurimonas</taxon>
    </lineage>
</organism>
<dbReference type="InterPro" id="IPR056135">
    <property type="entry name" value="DUF7718"/>
</dbReference>
<evidence type="ECO:0000259" key="1">
    <source>
        <dbReference type="Pfam" id="PF24839"/>
    </source>
</evidence>
<dbReference type="Proteomes" id="UP000886043">
    <property type="component" value="Unassembled WGS sequence"/>
</dbReference>
<comment type="caution">
    <text evidence="2">The sequence shown here is derived from an EMBL/GenBank/DDBJ whole genome shotgun (WGS) entry which is preliminary data.</text>
</comment>
<proteinExistence type="predicted"/>
<reference evidence="2" key="1">
    <citation type="journal article" date="2020" name="mSystems">
        <title>Genome- and Community-Level Interaction Insights into Carbon Utilization and Element Cycling Functions of Hydrothermarchaeota in Hydrothermal Sediment.</title>
        <authorList>
            <person name="Zhou Z."/>
            <person name="Liu Y."/>
            <person name="Xu W."/>
            <person name="Pan J."/>
            <person name="Luo Z.H."/>
            <person name="Li M."/>
        </authorList>
    </citation>
    <scope>NUCLEOTIDE SEQUENCE [LARGE SCALE GENOMIC DNA]</scope>
    <source>
        <strain evidence="2">HyVt-483</strain>
    </source>
</reference>
<evidence type="ECO:0000313" key="2">
    <source>
        <dbReference type="EMBL" id="HFC97707.1"/>
    </source>
</evidence>
<accession>A0A7C3CFW7</accession>
<sequence length="107" mass="12843">MTERYFVIELDDNAAIHVWFSYHRGRVTAFAVKLLYQDIEIVRYDSGHGRPHKDILHPNPSKRRKVWYNVDNDAALSMAIMELKAEYQLYIERYLRWLAEEKQRSKG</sequence>
<dbReference type="EMBL" id="DRMH01000056">
    <property type="protein sequence ID" value="HFC97707.1"/>
    <property type="molecule type" value="Genomic_DNA"/>
</dbReference>
<name>A0A7C3CFW7_9BACT</name>
<feature type="domain" description="DUF7718" evidence="1">
    <location>
        <begin position="1"/>
        <end position="99"/>
    </location>
</feature>
<dbReference type="Pfam" id="PF24839">
    <property type="entry name" value="DUF7718"/>
    <property type="match status" value="1"/>
</dbReference>
<gene>
    <name evidence="2" type="ORF">ENJ40_04510</name>
</gene>
<protein>
    <recommendedName>
        <fullName evidence="1">DUF7718 domain-containing protein</fullName>
    </recommendedName>
</protein>